<dbReference type="PRINTS" id="PR00080">
    <property type="entry name" value="SDRFAMILY"/>
</dbReference>
<evidence type="ECO:0000313" key="5">
    <source>
        <dbReference type="EMBL" id="OSX66696.1"/>
    </source>
</evidence>
<organism evidence="5 6">
    <name type="scientific">Postia placenta MAD-698-R-SB12</name>
    <dbReference type="NCBI Taxonomy" id="670580"/>
    <lineage>
        <taxon>Eukaryota</taxon>
        <taxon>Fungi</taxon>
        <taxon>Dikarya</taxon>
        <taxon>Basidiomycota</taxon>
        <taxon>Agaricomycotina</taxon>
        <taxon>Agaricomycetes</taxon>
        <taxon>Polyporales</taxon>
        <taxon>Adustoporiaceae</taxon>
        <taxon>Rhodonia</taxon>
    </lineage>
</organism>
<evidence type="ECO:0008006" key="7">
    <source>
        <dbReference type="Google" id="ProtNLM"/>
    </source>
</evidence>
<evidence type="ECO:0000256" key="1">
    <source>
        <dbReference type="ARBA" id="ARBA00006484"/>
    </source>
</evidence>
<dbReference type="CDD" id="cd05374">
    <property type="entry name" value="17beta-HSD-like_SDR_c"/>
    <property type="match status" value="1"/>
</dbReference>
<reference evidence="5 6" key="1">
    <citation type="submission" date="2017-04" db="EMBL/GenBank/DDBJ databases">
        <title>Genome Sequence of the Model Brown-Rot Fungus Postia placenta SB12.</title>
        <authorList>
            <consortium name="DOE Joint Genome Institute"/>
            <person name="Gaskell J."/>
            <person name="Kersten P."/>
            <person name="Larrondo L.F."/>
            <person name="Canessa P."/>
            <person name="Martinez D."/>
            <person name="Hibbett D."/>
            <person name="Schmoll M."/>
            <person name="Kubicek C.P."/>
            <person name="Martinez A.T."/>
            <person name="Yadav J."/>
            <person name="Master E."/>
            <person name="Magnuson J.K."/>
            <person name="James T."/>
            <person name="Yaver D."/>
            <person name="Berka R."/>
            <person name="Labutti K."/>
            <person name="Lipzen A."/>
            <person name="Aerts A."/>
            <person name="Barry K."/>
            <person name="Henrissat B."/>
            <person name="Blanchette R."/>
            <person name="Grigoriev I."/>
            <person name="Cullen D."/>
        </authorList>
    </citation>
    <scope>NUCLEOTIDE SEQUENCE [LARGE SCALE GENOMIC DNA]</scope>
    <source>
        <strain evidence="5 6">MAD-698-R-SB12</strain>
    </source>
</reference>
<evidence type="ECO:0000256" key="3">
    <source>
        <dbReference type="ARBA" id="ARBA00023002"/>
    </source>
</evidence>
<keyword evidence="2" id="KW-0521">NADP</keyword>
<dbReference type="STRING" id="670580.A0A1X6NE34"/>
<accession>A0A1X6NE34</accession>
<evidence type="ECO:0000256" key="4">
    <source>
        <dbReference type="RuleBase" id="RU000363"/>
    </source>
</evidence>
<comment type="similarity">
    <text evidence="1 4">Belongs to the short-chain dehydrogenases/reductases (SDR) family.</text>
</comment>
<sequence length="306" mass="33341">MSDPKVWLSKSRLCLLRISHIDVLTSLYLVTGSSSGFGRELTEFVLKNGDIAVATLRKPEALADLSSTYPLSQLLVLKLDVTNPSEIVSAFAEAEEKFGRIDVVFNNAGYGVLAEVEGTPEEVARGMFEVNFWGAAAVSREAVRFFRDVNKPAGGRLLQMSSLSGIEAQPTLGYYAAAKHALEGLSEAIAAEVDPAWNIKVTIIEPGGFRTKITSSSMQLIPAHPAYNNPDTQVVMFRQYLESNPVMPGDASKAAGVFHRLASYPDPPLRFPLGKDCISGVRRKTAKLLQDVDNFESWSEGTEARD</sequence>
<evidence type="ECO:0000256" key="2">
    <source>
        <dbReference type="ARBA" id="ARBA00022857"/>
    </source>
</evidence>
<dbReference type="GO" id="GO:0016491">
    <property type="term" value="F:oxidoreductase activity"/>
    <property type="evidence" value="ECO:0007669"/>
    <property type="project" value="UniProtKB-KW"/>
</dbReference>
<dbReference type="PROSITE" id="PS00061">
    <property type="entry name" value="ADH_SHORT"/>
    <property type="match status" value="1"/>
</dbReference>
<dbReference type="AlphaFoldDB" id="A0A1X6NE34"/>
<evidence type="ECO:0000313" key="6">
    <source>
        <dbReference type="Proteomes" id="UP000194127"/>
    </source>
</evidence>
<dbReference type="Gene3D" id="3.40.50.720">
    <property type="entry name" value="NAD(P)-binding Rossmann-like Domain"/>
    <property type="match status" value="1"/>
</dbReference>
<dbReference type="InterPro" id="IPR036291">
    <property type="entry name" value="NAD(P)-bd_dom_sf"/>
</dbReference>
<name>A0A1X6NE34_9APHY</name>
<dbReference type="Proteomes" id="UP000194127">
    <property type="component" value="Unassembled WGS sequence"/>
</dbReference>
<dbReference type="Pfam" id="PF00106">
    <property type="entry name" value="adh_short"/>
    <property type="match status" value="1"/>
</dbReference>
<dbReference type="InterPro" id="IPR002347">
    <property type="entry name" value="SDR_fam"/>
</dbReference>
<dbReference type="PANTHER" id="PTHR43976">
    <property type="entry name" value="SHORT CHAIN DEHYDROGENASE"/>
    <property type="match status" value="1"/>
</dbReference>
<dbReference type="EMBL" id="KZ110592">
    <property type="protein sequence ID" value="OSX66696.1"/>
    <property type="molecule type" value="Genomic_DNA"/>
</dbReference>
<protein>
    <recommendedName>
        <fullName evidence="7">NAD(P)-binding protein</fullName>
    </recommendedName>
</protein>
<dbReference type="InterPro" id="IPR051911">
    <property type="entry name" value="SDR_oxidoreductase"/>
</dbReference>
<dbReference type="RefSeq" id="XP_024343490.1">
    <property type="nucleotide sequence ID" value="XM_024484153.1"/>
</dbReference>
<dbReference type="PANTHER" id="PTHR43976:SF16">
    <property type="entry name" value="SHORT-CHAIN DEHYDROGENASE_REDUCTASE FAMILY PROTEIN"/>
    <property type="match status" value="1"/>
</dbReference>
<proteinExistence type="inferred from homology"/>
<gene>
    <name evidence="5" type="ORF">POSPLADRAFT_1131957</name>
</gene>
<dbReference type="GeneID" id="36329102"/>
<dbReference type="PRINTS" id="PR00081">
    <property type="entry name" value="GDHRDH"/>
</dbReference>
<keyword evidence="3" id="KW-0560">Oxidoreductase</keyword>
<dbReference type="SUPFAM" id="SSF51735">
    <property type="entry name" value="NAD(P)-binding Rossmann-fold domains"/>
    <property type="match status" value="1"/>
</dbReference>
<dbReference type="InterPro" id="IPR020904">
    <property type="entry name" value="Sc_DH/Rdtase_CS"/>
</dbReference>
<dbReference type="OrthoDB" id="1274115at2759"/>
<keyword evidence="6" id="KW-1185">Reference proteome</keyword>